<protein>
    <submittedName>
        <fullName evidence="2">Uncharacterized protein</fullName>
    </submittedName>
</protein>
<comment type="caution">
    <text evidence="2">The sequence shown here is derived from an EMBL/GenBank/DDBJ whole genome shotgun (WGS) entry which is preliminary data.</text>
</comment>
<feature type="compositionally biased region" description="Basic and acidic residues" evidence="1">
    <location>
        <begin position="98"/>
        <end position="118"/>
    </location>
</feature>
<reference evidence="2 3" key="1">
    <citation type="submission" date="2017-11" db="EMBL/GenBank/DDBJ databases">
        <title>De novo assembly and phasing of dikaryotic genomes from two isolates of Puccinia coronata f. sp. avenae, the causal agent of oat crown rust.</title>
        <authorList>
            <person name="Miller M.E."/>
            <person name="Zhang Y."/>
            <person name="Omidvar V."/>
            <person name="Sperschneider J."/>
            <person name="Schwessinger B."/>
            <person name="Raley C."/>
            <person name="Palmer J.M."/>
            <person name="Garnica D."/>
            <person name="Upadhyaya N."/>
            <person name="Rathjen J."/>
            <person name="Taylor J.M."/>
            <person name="Park R.F."/>
            <person name="Dodds P.N."/>
            <person name="Hirsch C.D."/>
            <person name="Kianian S.F."/>
            <person name="Figueroa M."/>
        </authorList>
    </citation>
    <scope>NUCLEOTIDE SEQUENCE [LARGE SCALE GENOMIC DNA]</scope>
    <source>
        <strain evidence="2">12SD80</strain>
    </source>
</reference>
<evidence type="ECO:0000256" key="1">
    <source>
        <dbReference type="SAM" id="MobiDB-lite"/>
    </source>
</evidence>
<feature type="compositionally biased region" description="Polar residues" evidence="1">
    <location>
        <begin position="1"/>
        <end position="10"/>
    </location>
</feature>
<proteinExistence type="predicted"/>
<dbReference type="Proteomes" id="UP000235392">
    <property type="component" value="Unassembled WGS sequence"/>
</dbReference>
<feature type="region of interest" description="Disordered" evidence="1">
    <location>
        <begin position="1"/>
        <end position="64"/>
    </location>
</feature>
<organism evidence="2 3">
    <name type="scientific">Puccinia coronata f. sp. avenae</name>
    <dbReference type="NCBI Taxonomy" id="200324"/>
    <lineage>
        <taxon>Eukaryota</taxon>
        <taxon>Fungi</taxon>
        <taxon>Dikarya</taxon>
        <taxon>Basidiomycota</taxon>
        <taxon>Pucciniomycotina</taxon>
        <taxon>Pucciniomycetes</taxon>
        <taxon>Pucciniales</taxon>
        <taxon>Pucciniaceae</taxon>
        <taxon>Puccinia</taxon>
    </lineage>
</organism>
<evidence type="ECO:0000313" key="2">
    <source>
        <dbReference type="EMBL" id="PLW39601.1"/>
    </source>
</evidence>
<evidence type="ECO:0000313" key="3">
    <source>
        <dbReference type="Proteomes" id="UP000235392"/>
    </source>
</evidence>
<feature type="region of interest" description="Disordered" evidence="1">
    <location>
        <begin position="150"/>
        <end position="173"/>
    </location>
</feature>
<sequence>MTTQGTQKSAPTRAELDAAAGLLKQKRQAAASYQEKRRSNVEAQAGGTTGLGRTNPQNSKEQVPLTEILGAMGETREHGKRIAQPTIIELADSQEPQANKDNKQCKPKNQAKETEENHLFLIGKARRAREGGNNGLANALIRSLAKLYPKPVADTSRARANKSTKDAGSLTLD</sequence>
<feature type="region of interest" description="Disordered" evidence="1">
    <location>
        <begin position="92"/>
        <end position="118"/>
    </location>
</feature>
<gene>
    <name evidence="2" type="ORF">PCASD_08761</name>
</gene>
<name>A0A2N5UPC1_9BASI</name>
<dbReference type="AlphaFoldDB" id="A0A2N5UPC1"/>
<accession>A0A2N5UPC1</accession>
<dbReference type="EMBL" id="PGCI01000113">
    <property type="protein sequence ID" value="PLW39601.1"/>
    <property type="molecule type" value="Genomic_DNA"/>
</dbReference>
<feature type="compositionally biased region" description="Polar residues" evidence="1">
    <location>
        <begin position="51"/>
        <end position="61"/>
    </location>
</feature>